<dbReference type="AlphaFoldDB" id="A0AA35QW00"/>
<dbReference type="SUPFAM" id="SSF49842">
    <property type="entry name" value="TNF-like"/>
    <property type="match status" value="1"/>
</dbReference>
<proteinExistence type="inferred from homology"/>
<dbReference type="Proteomes" id="UP001174909">
    <property type="component" value="Unassembled WGS sequence"/>
</dbReference>
<dbReference type="InterPro" id="IPR006052">
    <property type="entry name" value="TNF_dom"/>
</dbReference>
<feature type="domain" description="THD" evidence="3">
    <location>
        <begin position="173"/>
        <end position="202"/>
    </location>
</feature>
<keyword evidence="2" id="KW-1133">Transmembrane helix</keyword>
<keyword evidence="2" id="KW-0812">Transmembrane</keyword>
<dbReference type="GO" id="GO:0006955">
    <property type="term" value="P:immune response"/>
    <property type="evidence" value="ECO:0007669"/>
    <property type="project" value="InterPro"/>
</dbReference>
<gene>
    <name evidence="4" type="ORF">GBAR_LOCUS1441</name>
</gene>
<comment type="similarity">
    <text evidence="1">Belongs to the tumor necrosis factor family.</text>
</comment>
<evidence type="ECO:0000256" key="1">
    <source>
        <dbReference type="ARBA" id="ARBA00008670"/>
    </source>
</evidence>
<dbReference type="Gene3D" id="2.60.120.40">
    <property type="match status" value="1"/>
</dbReference>
<accession>A0AA35QW00</accession>
<organism evidence="4 5">
    <name type="scientific">Geodia barretti</name>
    <name type="common">Barrett's horny sponge</name>
    <dbReference type="NCBI Taxonomy" id="519541"/>
    <lineage>
        <taxon>Eukaryota</taxon>
        <taxon>Metazoa</taxon>
        <taxon>Porifera</taxon>
        <taxon>Demospongiae</taxon>
        <taxon>Heteroscleromorpha</taxon>
        <taxon>Tetractinellida</taxon>
        <taxon>Astrophorina</taxon>
        <taxon>Geodiidae</taxon>
        <taxon>Geodia</taxon>
    </lineage>
</organism>
<name>A0AA35QW00_GEOBA</name>
<sequence>MMDVETANSTAAKGGSGLPRIFAAASTFVSCLALAGVFVLVLQNQKLQSQMDGLQQAPQSADSRQNDAQKEIARREVHDMVQSHLRAGRATATSTSYNCPHERTHSFFKDCTDSPRTPGSVPSAHIVPDSSKSLCYVEDPGVKYYSNITVGWSCGLTIPMPFPGYVSGGMVFNRTTGELIVPVKGVYFIYSQVHMEVTNTSNLMCAGTQTIIAHSREAVVRPFQCSAKFSPI</sequence>
<reference evidence="4" key="1">
    <citation type="submission" date="2023-03" db="EMBL/GenBank/DDBJ databases">
        <authorList>
            <person name="Steffen K."/>
            <person name="Cardenas P."/>
        </authorList>
    </citation>
    <scope>NUCLEOTIDE SEQUENCE</scope>
</reference>
<dbReference type="GO" id="GO:0016020">
    <property type="term" value="C:membrane"/>
    <property type="evidence" value="ECO:0007669"/>
    <property type="project" value="InterPro"/>
</dbReference>
<comment type="caution">
    <text evidence="4">The sequence shown here is derived from an EMBL/GenBank/DDBJ whole genome shotgun (WGS) entry which is preliminary data.</text>
</comment>
<feature type="transmembrane region" description="Helical" evidence="2">
    <location>
        <begin position="20"/>
        <end position="42"/>
    </location>
</feature>
<keyword evidence="2" id="KW-0472">Membrane</keyword>
<evidence type="ECO:0000313" key="5">
    <source>
        <dbReference type="Proteomes" id="UP001174909"/>
    </source>
</evidence>
<protein>
    <recommendedName>
        <fullName evidence="3">THD domain-containing protein</fullName>
    </recommendedName>
</protein>
<keyword evidence="5" id="KW-1185">Reference proteome</keyword>
<evidence type="ECO:0000259" key="3">
    <source>
        <dbReference type="Pfam" id="PF00229"/>
    </source>
</evidence>
<dbReference type="Pfam" id="PF00229">
    <property type="entry name" value="TNF"/>
    <property type="match status" value="1"/>
</dbReference>
<dbReference type="EMBL" id="CASHTH010000212">
    <property type="protein sequence ID" value="CAI7994411.1"/>
    <property type="molecule type" value="Genomic_DNA"/>
</dbReference>
<evidence type="ECO:0000313" key="4">
    <source>
        <dbReference type="EMBL" id="CAI7994411.1"/>
    </source>
</evidence>
<dbReference type="GO" id="GO:0005164">
    <property type="term" value="F:tumor necrosis factor receptor binding"/>
    <property type="evidence" value="ECO:0007669"/>
    <property type="project" value="InterPro"/>
</dbReference>
<evidence type="ECO:0000256" key="2">
    <source>
        <dbReference type="SAM" id="Phobius"/>
    </source>
</evidence>
<dbReference type="InterPro" id="IPR008983">
    <property type="entry name" value="Tumour_necrosis_fac-like_dom"/>
</dbReference>